<protein>
    <submittedName>
        <fullName evidence="2">Uncharacterized protein</fullName>
    </submittedName>
</protein>
<dbReference type="AlphaFoldDB" id="A0AA88MS02"/>
<comment type="caution">
    <text evidence="2">The sequence shown here is derived from an EMBL/GenBank/DDBJ whole genome shotgun (WGS) entry which is preliminary data.</text>
</comment>
<feature type="region of interest" description="Disordered" evidence="1">
    <location>
        <begin position="1"/>
        <end position="21"/>
    </location>
</feature>
<feature type="compositionally biased region" description="Basic and acidic residues" evidence="1">
    <location>
        <begin position="1"/>
        <end position="10"/>
    </location>
</feature>
<dbReference type="Proteomes" id="UP001187315">
    <property type="component" value="Unassembled WGS sequence"/>
</dbReference>
<evidence type="ECO:0000313" key="2">
    <source>
        <dbReference type="EMBL" id="KAK2843374.1"/>
    </source>
</evidence>
<sequence>MERRLSDSRAGRGSPHRAFGSETNVAGYFLTRKTPQPIREEPRWSTFESPNMLPRVPSVEQLKMELNEMLYGLRKSVMEDRRVMEQNGERDHAHWLSVELTLLHKFKGTGAQKAGFVQAYFVNPWI</sequence>
<evidence type="ECO:0000313" key="3">
    <source>
        <dbReference type="Proteomes" id="UP001187315"/>
    </source>
</evidence>
<name>A0AA88MS02_TACVA</name>
<reference evidence="2" key="1">
    <citation type="submission" date="2023-08" db="EMBL/GenBank/DDBJ databases">
        <title>Pelteobagrus vachellii genome.</title>
        <authorList>
            <person name="Liu H."/>
        </authorList>
    </citation>
    <scope>NUCLEOTIDE SEQUENCE</scope>
    <source>
        <strain evidence="2">PRFRI_2022a</strain>
        <tissue evidence="2">Muscle</tissue>
    </source>
</reference>
<organism evidence="2 3">
    <name type="scientific">Tachysurus vachellii</name>
    <name type="common">Darkbarbel catfish</name>
    <name type="synonym">Pelteobagrus vachellii</name>
    <dbReference type="NCBI Taxonomy" id="175792"/>
    <lineage>
        <taxon>Eukaryota</taxon>
        <taxon>Metazoa</taxon>
        <taxon>Chordata</taxon>
        <taxon>Craniata</taxon>
        <taxon>Vertebrata</taxon>
        <taxon>Euteleostomi</taxon>
        <taxon>Actinopterygii</taxon>
        <taxon>Neopterygii</taxon>
        <taxon>Teleostei</taxon>
        <taxon>Ostariophysi</taxon>
        <taxon>Siluriformes</taxon>
        <taxon>Bagridae</taxon>
        <taxon>Tachysurus</taxon>
    </lineage>
</organism>
<evidence type="ECO:0000256" key="1">
    <source>
        <dbReference type="SAM" id="MobiDB-lite"/>
    </source>
</evidence>
<proteinExistence type="predicted"/>
<keyword evidence="3" id="KW-1185">Reference proteome</keyword>
<gene>
    <name evidence="2" type="ORF">Q7C36_011589</name>
</gene>
<accession>A0AA88MS02</accession>
<dbReference type="EMBL" id="JAVHJS010000011">
    <property type="protein sequence ID" value="KAK2843374.1"/>
    <property type="molecule type" value="Genomic_DNA"/>
</dbReference>